<proteinExistence type="predicted"/>
<evidence type="ECO:0000313" key="1">
    <source>
        <dbReference type="EMBL" id="SEA36510.1"/>
    </source>
</evidence>
<dbReference type="AlphaFoldDB" id="A0A1H4AKR1"/>
<protein>
    <submittedName>
        <fullName evidence="1">Uncharacterized protein</fullName>
    </submittedName>
</protein>
<gene>
    <name evidence="1" type="ORF">SAMN05421743_104129</name>
</gene>
<dbReference type="EMBL" id="FNQR01000004">
    <property type="protein sequence ID" value="SEA36510.1"/>
    <property type="molecule type" value="Genomic_DNA"/>
</dbReference>
<keyword evidence="2" id="KW-1185">Reference proteome</keyword>
<dbReference type="Proteomes" id="UP000198584">
    <property type="component" value="Unassembled WGS sequence"/>
</dbReference>
<sequence>MEEQKKLTEMLQNLIQKTETKEIESSEEMIKQIVAKLEGYQYQH</sequence>
<evidence type="ECO:0000313" key="2">
    <source>
        <dbReference type="Proteomes" id="UP000198584"/>
    </source>
</evidence>
<reference evidence="1 2" key="1">
    <citation type="submission" date="2016-10" db="EMBL/GenBank/DDBJ databases">
        <authorList>
            <person name="de Groot N.N."/>
        </authorList>
    </citation>
    <scope>NUCLEOTIDE SEQUENCE [LARGE SCALE GENOMIC DNA]</scope>
    <source>
        <strain evidence="1 2">CCM7597</strain>
    </source>
</reference>
<dbReference type="RefSeq" id="WP_281242986.1">
    <property type="nucleotide sequence ID" value="NZ_FNQR01000004.1"/>
</dbReference>
<accession>A0A1H4AKR1</accession>
<name>A0A1H4AKR1_9BACI</name>
<organism evidence="1 2">
    <name type="scientific">Thalassobacillus cyri</name>
    <dbReference type="NCBI Taxonomy" id="571932"/>
    <lineage>
        <taxon>Bacteria</taxon>
        <taxon>Bacillati</taxon>
        <taxon>Bacillota</taxon>
        <taxon>Bacilli</taxon>
        <taxon>Bacillales</taxon>
        <taxon>Bacillaceae</taxon>
        <taxon>Thalassobacillus</taxon>
    </lineage>
</organism>